<dbReference type="InterPro" id="IPR036412">
    <property type="entry name" value="HAD-like_sf"/>
</dbReference>
<dbReference type="Pfam" id="PF06941">
    <property type="entry name" value="NT5C"/>
    <property type="match status" value="1"/>
</dbReference>
<dbReference type="SUPFAM" id="SSF56784">
    <property type="entry name" value="HAD-like"/>
    <property type="match status" value="1"/>
</dbReference>
<evidence type="ECO:0000313" key="3">
    <source>
        <dbReference type="EMBL" id="KPM47000.1"/>
    </source>
</evidence>
<dbReference type="PANTHER" id="PTHR16504">
    <property type="entry name" value="5'(3')-DEOXYRIBONUCLEOTIDASE"/>
    <property type="match status" value="1"/>
</dbReference>
<dbReference type="InterPro" id="IPR010708">
    <property type="entry name" value="5'(3')-deoxyribonucleotidase"/>
</dbReference>
<accession>A0A0P7BNZ1</accession>
<dbReference type="PANTHER" id="PTHR16504:SF4">
    <property type="entry name" value="5'(3')-DEOXYRIBONUCLEOTIDASE"/>
    <property type="match status" value="1"/>
</dbReference>
<dbReference type="Gene3D" id="1.10.40.40">
    <property type="entry name" value="Deoxyribonucleotidase, domain 2"/>
    <property type="match status" value="1"/>
</dbReference>
<gene>
    <name evidence="3" type="ORF">AFM12_17380</name>
</gene>
<dbReference type="Proteomes" id="UP000050454">
    <property type="component" value="Unassembled WGS sequence"/>
</dbReference>
<protein>
    <submittedName>
        <fullName evidence="3">Uncharacterized protein</fullName>
    </submittedName>
</protein>
<reference evidence="3 4" key="1">
    <citation type="submission" date="2015-07" db="EMBL/GenBank/DDBJ databases">
        <title>The draft genome sequence of Leadbetterella sp. JN14-9.</title>
        <authorList>
            <person name="Liu Y."/>
            <person name="Du J."/>
            <person name="Shao Z."/>
        </authorList>
    </citation>
    <scope>NUCLEOTIDE SEQUENCE [LARGE SCALE GENOMIC DNA]</scope>
    <source>
        <strain evidence="3 4">JN14-9</strain>
    </source>
</reference>
<evidence type="ECO:0000256" key="2">
    <source>
        <dbReference type="PIRSR" id="PIRSR610708-1"/>
    </source>
</evidence>
<comment type="similarity">
    <text evidence="1">Belongs to the 5'(3')-deoxyribonucleotidase family.</text>
</comment>
<dbReference type="SFLD" id="SFLDG01146">
    <property type="entry name" value="C1.2.2"/>
    <property type="match status" value="1"/>
</dbReference>
<name>A0A0P7BNZ1_9BACT</name>
<comment type="caution">
    <text evidence="3">The sequence shown here is derived from an EMBL/GenBank/DDBJ whole genome shotgun (WGS) entry which is preliminary data.</text>
</comment>
<feature type="active site" description="Nucleophile" evidence="2">
    <location>
        <position position="10"/>
    </location>
</feature>
<dbReference type="OrthoDB" id="278110at2"/>
<proteinExistence type="inferred from homology"/>
<dbReference type="GO" id="GO:0008253">
    <property type="term" value="F:5'-nucleotidase activity"/>
    <property type="evidence" value="ECO:0007669"/>
    <property type="project" value="InterPro"/>
</dbReference>
<dbReference type="STRING" id="1605367.AFM12_17380"/>
<dbReference type="Gene3D" id="3.40.50.1000">
    <property type="entry name" value="HAD superfamily/HAD-like"/>
    <property type="match status" value="1"/>
</dbReference>
<feature type="active site" description="Proton donor" evidence="2">
    <location>
        <position position="12"/>
    </location>
</feature>
<keyword evidence="4" id="KW-1185">Reference proteome</keyword>
<dbReference type="EMBL" id="LGTQ01000013">
    <property type="protein sequence ID" value="KPM47000.1"/>
    <property type="molecule type" value="Genomic_DNA"/>
</dbReference>
<evidence type="ECO:0000313" key="4">
    <source>
        <dbReference type="Proteomes" id="UP000050454"/>
    </source>
</evidence>
<dbReference type="RefSeq" id="WP_055150963.1">
    <property type="nucleotide sequence ID" value="NZ_JXSZ01000013.1"/>
</dbReference>
<sequence length="177" mass="20968">MRESKRLIIDMDDVMADTSQSILNLYNSEFNTSYHKEQFWGNNLWDDGLKENYLTVRHKLYEPGFFRNVTVMPDAIEVVKKLHEQHEVFIVSAATEFPNSLKEKHEWLEEHFPFIHWKNLVLCGDKSIVKGDVMIDDHEKNLKVFEGQTLLFDAIHNQSLEGYQRVKSWKEIARELL</sequence>
<dbReference type="AlphaFoldDB" id="A0A0P7BNZ1"/>
<organism evidence="3 4">
    <name type="scientific">Jiulongibacter sediminis</name>
    <dbReference type="NCBI Taxonomy" id="1605367"/>
    <lineage>
        <taxon>Bacteria</taxon>
        <taxon>Pseudomonadati</taxon>
        <taxon>Bacteroidota</taxon>
        <taxon>Cytophagia</taxon>
        <taxon>Cytophagales</taxon>
        <taxon>Leadbetterellaceae</taxon>
        <taxon>Jiulongibacter</taxon>
    </lineage>
</organism>
<dbReference type="InterPro" id="IPR023214">
    <property type="entry name" value="HAD_sf"/>
</dbReference>
<dbReference type="SFLD" id="SFLDG01126">
    <property type="entry name" value="C1.2:_Nucleotidase_Like"/>
    <property type="match status" value="1"/>
</dbReference>
<dbReference type="GO" id="GO:0009223">
    <property type="term" value="P:pyrimidine deoxyribonucleotide catabolic process"/>
    <property type="evidence" value="ECO:0007669"/>
    <property type="project" value="TreeGrafter"/>
</dbReference>
<evidence type="ECO:0000256" key="1">
    <source>
        <dbReference type="ARBA" id="ARBA00009589"/>
    </source>
</evidence>
<dbReference type="SFLD" id="SFLDS00003">
    <property type="entry name" value="Haloacid_Dehalogenase"/>
    <property type="match status" value="1"/>
</dbReference>